<dbReference type="RefSeq" id="WP_282333190.1">
    <property type="nucleotide sequence ID" value="NZ_JASBRG010000003.1"/>
</dbReference>
<dbReference type="PANTHER" id="PTHR40459">
    <property type="entry name" value="CONSERVED HYPOTHETICAL ALANINE AND LEUCINE RICH PROTEIN"/>
    <property type="match status" value="1"/>
</dbReference>
<dbReference type="InterPro" id="IPR008927">
    <property type="entry name" value="6-PGluconate_DH-like_C_sf"/>
</dbReference>
<dbReference type="Gene3D" id="3.40.50.720">
    <property type="entry name" value="NAD(P)-binding Rossmann-like Domain"/>
    <property type="match status" value="1"/>
</dbReference>
<dbReference type="InterPro" id="IPR037108">
    <property type="entry name" value="TM1727-like_C_sf"/>
</dbReference>
<proteinExistence type="predicted"/>
<dbReference type="InterPro" id="IPR018931">
    <property type="entry name" value="DUF2520"/>
</dbReference>
<reference evidence="3 4" key="1">
    <citation type="submission" date="2023-05" db="EMBL/GenBank/DDBJ databases">
        <title>Genome sequence of Pinibacter sp. MAH-24.</title>
        <authorList>
            <person name="Huq M.A."/>
        </authorList>
    </citation>
    <scope>NUCLEOTIDE SEQUENCE [LARGE SCALE GENOMIC DNA]</scope>
    <source>
        <strain evidence="3 4">MAH-24</strain>
    </source>
</reference>
<evidence type="ECO:0000259" key="1">
    <source>
        <dbReference type="Pfam" id="PF03807"/>
    </source>
</evidence>
<dbReference type="InterPro" id="IPR028939">
    <property type="entry name" value="P5C_Rdtase_cat_N"/>
</dbReference>
<dbReference type="SUPFAM" id="SSF48179">
    <property type="entry name" value="6-phosphogluconate dehydrogenase C-terminal domain-like"/>
    <property type="match status" value="1"/>
</dbReference>
<name>A0ABT6R940_9BACT</name>
<gene>
    <name evidence="3" type="ORF">QJ048_04780</name>
</gene>
<dbReference type="Pfam" id="PF10728">
    <property type="entry name" value="DUF2520"/>
    <property type="match status" value="1"/>
</dbReference>
<dbReference type="SUPFAM" id="SSF51735">
    <property type="entry name" value="NAD(P)-binding Rossmann-fold domains"/>
    <property type="match status" value="1"/>
</dbReference>
<organism evidence="3 4">
    <name type="scientific">Pinibacter soli</name>
    <dbReference type="NCBI Taxonomy" id="3044211"/>
    <lineage>
        <taxon>Bacteria</taxon>
        <taxon>Pseudomonadati</taxon>
        <taxon>Bacteroidota</taxon>
        <taxon>Chitinophagia</taxon>
        <taxon>Chitinophagales</taxon>
        <taxon>Chitinophagaceae</taxon>
        <taxon>Pinibacter</taxon>
    </lineage>
</organism>
<sequence>MNITIIGTGNVATVVGHKLLRASHTIVQVHGRGNEKTSQLARELKAVPCYDWSDISKDADLYIIAISDNGLYELPDDFHCDNLVVHTAGSVSKEVLKKISPRYGVFYPLQSLKKNSDADIEIPLLVDANSNADISMLIELGTTISEEVAIANDNKRLHLHVGAVIVNNFTNHLFTLADDYCKHQDINFELLLPLIRETVGRLNTNAPSTMQTGPAMRRDVTTIEKHLKLLQHEPQLKKLYQVFSDEIMERYQFDAS</sequence>
<accession>A0ABT6R940</accession>
<feature type="domain" description="DUF2520" evidence="2">
    <location>
        <begin position="122"/>
        <end position="246"/>
    </location>
</feature>
<dbReference type="Pfam" id="PF03807">
    <property type="entry name" value="F420_oxidored"/>
    <property type="match status" value="1"/>
</dbReference>
<dbReference type="Proteomes" id="UP001226434">
    <property type="component" value="Unassembled WGS sequence"/>
</dbReference>
<dbReference type="EMBL" id="JASBRG010000003">
    <property type="protein sequence ID" value="MDI3319073.1"/>
    <property type="molecule type" value="Genomic_DNA"/>
</dbReference>
<dbReference type="InterPro" id="IPR036291">
    <property type="entry name" value="NAD(P)-bd_dom_sf"/>
</dbReference>
<evidence type="ECO:0000259" key="2">
    <source>
        <dbReference type="Pfam" id="PF10728"/>
    </source>
</evidence>
<dbReference type="Gene3D" id="1.10.1040.20">
    <property type="entry name" value="ProC-like, C-terminal domain"/>
    <property type="match status" value="1"/>
</dbReference>
<evidence type="ECO:0000313" key="3">
    <source>
        <dbReference type="EMBL" id="MDI3319073.1"/>
    </source>
</evidence>
<evidence type="ECO:0000313" key="4">
    <source>
        <dbReference type="Proteomes" id="UP001226434"/>
    </source>
</evidence>
<dbReference type="PANTHER" id="PTHR40459:SF1">
    <property type="entry name" value="CONSERVED HYPOTHETICAL ALANINE AND LEUCINE RICH PROTEIN"/>
    <property type="match status" value="1"/>
</dbReference>
<keyword evidence="4" id="KW-1185">Reference proteome</keyword>
<feature type="domain" description="Pyrroline-5-carboxylate reductase catalytic N-terminal" evidence="1">
    <location>
        <begin position="3"/>
        <end position="78"/>
    </location>
</feature>
<protein>
    <submittedName>
        <fullName evidence="3">DUF2520 domain-containing protein</fullName>
    </submittedName>
</protein>
<comment type="caution">
    <text evidence="3">The sequence shown here is derived from an EMBL/GenBank/DDBJ whole genome shotgun (WGS) entry which is preliminary data.</text>
</comment>